<dbReference type="PANTHER" id="PTHR36973">
    <property type="entry name" value="SLL1456 PROTEIN-RELATED"/>
    <property type="match status" value="1"/>
</dbReference>
<protein>
    <recommendedName>
        <fullName evidence="1">Methyltransferase FkbM domain-containing protein</fullName>
    </recommendedName>
</protein>
<dbReference type="RefSeq" id="WP_284187195.1">
    <property type="nucleotide sequence ID" value="NZ_BSPX01000013.1"/>
</dbReference>
<dbReference type="Gene3D" id="3.40.50.150">
    <property type="entry name" value="Vaccinia Virus protein VP39"/>
    <property type="match status" value="1"/>
</dbReference>
<reference evidence="3" key="1">
    <citation type="journal article" date="2019" name="Int. J. Syst. Evol. Microbiol.">
        <title>The Global Catalogue of Microorganisms (GCM) 10K type strain sequencing project: providing services to taxonomists for standard genome sequencing and annotation.</title>
        <authorList>
            <consortium name="The Broad Institute Genomics Platform"/>
            <consortium name="The Broad Institute Genome Sequencing Center for Infectious Disease"/>
            <person name="Wu L."/>
            <person name="Ma J."/>
        </authorList>
    </citation>
    <scope>NUCLEOTIDE SEQUENCE [LARGE SCALE GENOMIC DNA]</scope>
    <source>
        <strain evidence="3">NBRC 102407</strain>
    </source>
</reference>
<dbReference type="InterPro" id="IPR029063">
    <property type="entry name" value="SAM-dependent_MTases_sf"/>
</dbReference>
<comment type="caution">
    <text evidence="2">The sequence shown here is derived from an EMBL/GenBank/DDBJ whole genome shotgun (WGS) entry which is preliminary data.</text>
</comment>
<gene>
    <name evidence="2" type="ORF">GCM10007933_12580</name>
</gene>
<sequence>MTAPDFPSLHVDDDTDPTSARRNGVLIFGCGGFARDVRAAAEANGIPVVGFVVSAGTPGTCDGVPVAPLTGLPAGWTNLPLWIGVFNREAVSDYAAIVDACRTAGFATPLLPQQYYATLAESLGWRYWLADRRAYAAHHQALTGVFAQLDDTESRTRLADLLRFRLGQSATIPNAPDAGAQYFPDFLCALATEPIGFVDVGAYDGDTLESAARHLPLREAWAFEPDADNFPRLAERARHLTPQTTCVPCGASSINGTLAFAGGHGEASALGAGGNTRIQVVRLDDCLPNARVDYLKLDVEGHELDALSGAEALIRRHRPLLAIAGYHRWDDLWRIPEWIAGLGLDYRLRLRIHAHNGFDAVFYAY</sequence>
<evidence type="ECO:0000313" key="2">
    <source>
        <dbReference type="EMBL" id="GLT21804.1"/>
    </source>
</evidence>
<dbReference type="Proteomes" id="UP001157167">
    <property type="component" value="Unassembled WGS sequence"/>
</dbReference>
<dbReference type="EMBL" id="BSPX01000013">
    <property type="protein sequence ID" value="GLT21804.1"/>
    <property type="molecule type" value="Genomic_DNA"/>
</dbReference>
<dbReference type="PANTHER" id="PTHR36973:SF4">
    <property type="entry name" value="NODULATION PROTEIN"/>
    <property type="match status" value="1"/>
</dbReference>
<organism evidence="2 3">
    <name type="scientific">Zoogloea oryzae</name>
    <dbReference type="NCBI Taxonomy" id="310767"/>
    <lineage>
        <taxon>Bacteria</taxon>
        <taxon>Pseudomonadati</taxon>
        <taxon>Pseudomonadota</taxon>
        <taxon>Betaproteobacteria</taxon>
        <taxon>Rhodocyclales</taxon>
        <taxon>Zoogloeaceae</taxon>
        <taxon>Zoogloea</taxon>
    </lineage>
</organism>
<proteinExistence type="predicted"/>
<dbReference type="InterPro" id="IPR053188">
    <property type="entry name" value="FkbM_Methyltransferase"/>
</dbReference>
<accession>A0ABQ6F977</accession>
<feature type="domain" description="Methyltransferase FkbM" evidence="1">
    <location>
        <begin position="199"/>
        <end position="328"/>
    </location>
</feature>
<dbReference type="InterPro" id="IPR006342">
    <property type="entry name" value="FkbM_mtfrase"/>
</dbReference>
<name>A0ABQ6F977_9RHOO</name>
<dbReference type="NCBIfam" id="TIGR01444">
    <property type="entry name" value="fkbM_fam"/>
    <property type="match status" value="1"/>
</dbReference>
<evidence type="ECO:0000313" key="3">
    <source>
        <dbReference type="Proteomes" id="UP001157167"/>
    </source>
</evidence>
<keyword evidence="3" id="KW-1185">Reference proteome</keyword>
<dbReference type="Pfam" id="PF05050">
    <property type="entry name" value="Methyltransf_21"/>
    <property type="match status" value="1"/>
</dbReference>
<evidence type="ECO:0000259" key="1">
    <source>
        <dbReference type="Pfam" id="PF05050"/>
    </source>
</evidence>
<dbReference type="SUPFAM" id="SSF53335">
    <property type="entry name" value="S-adenosyl-L-methionine-dependent methyltransferases"/>
    <property type="match status" value="1"/>
</dbReference>